<evidence type="ECO:0000313" key="1">
    <source>
        <dbReference type="EMBL" id="QJA96420.1"/>
    </source>
</evidence>
<name>A0A6M3LN25_9ZZZZ</name>
<protein>
    <submittedName>
        <fullName evidence="1">Uncharacterized protein</fullName>
    </submittedName>
</protein>
<sequence length="61" mass="7359">MKIFEVVDEAESIIKYSGKIEDKPFETNGAIYRSYWRPKKYGYRVEYCPETKTATFKFYKD</sequence>
<proteinExistence type="predicted"/>
<dbReference type="EMBL" id="MT143398">
    <property type="protein sequence ID" value="QJA96420.1"/>
    <property type="molecule type" value="Genomic_DNA"/>
</dbReference>
<gene>
    <name evidence="1" type="ORF">MM415B08768_0011</name>
</gene>
<dbReference type="AlphaFoldDB" id="A0A6M3LN25"/>
<organism evidence="1">
    <name type="scientific">viral metagenome</name>
    <dbReference type="NCBI Taxonomy" id="1070528"/>
    <lineage>
        <taxon>unclassified sequences</taxon>
        <taxon>metagenomes</taxon>
        <taxon>organismal metagenomes</taxon>
    </lineage>
</organism>
<reference evidence="1" key="1">
    <citation type="submission" date="2020-03" db="EMBL/GenBank/DDBJ databases">
        <title>The deep terrestrial virosphere.</title>
        <authorList>
            <person name="Holmfeldt K."/>
            <person name="Nilsson E."/>
            <person name="Simone D."/>
            <person name="Lopez-Fernandez M."/>
            <person name="Wu X."/>
            <person name="de Brujin I."/>
            <person name="Lundin D."/>
            <person name="Andersson A."/>
            <person name="Bertilsson S."/>
            <person name="Dopson M."/>
        </authorList>
    </citation>
    <scope>NUCLEOTIDE SEQUENCE</scope>
    <source>
        <strain evidence="1">MM415B08768</strain>
    </source>
</reference>
<accession>A0A6M3LN25</accession>